<evidence type="ECO:0000313" key="2">
    <source>
        <dbReference type="EMBL" id="KAA1099660.1"/>
    </source>
</evidence>
<dbReference type="Proteomes" id="UP000324748">
    <property type="component" value="Unassembled WGS sequence"/>
</dbReference>
<proteinExistence type="predicted"/>
<protein>
    <submittedName>
        <fullName evidence="2">Uncharacterized protein</fullName>
    </submittedName>
</protein>
<name>A0A5B0PG63_PUCGR</name>
<gene>
    <name evidence="2" type="ORF">PGT21_016405</name>
</gene>
<dbReference type="EMBL" id="VSWC01000054">
    <property type="protein sequence ID" value="KAA1099660.1"/>
    <property type="molecule type" value="Genomic_DNA"/>
</dbReference>
<evidence type="ECO:0000256" key="1">
    <source>
        <dbReference type="SAM" id="Phobius"/>
    </source>
</evidence>
<reference evidence="2 3" key="1">
    <citation type="submission" date="2019-05" db="EMBL/GenBank/DDBJ databases">
        <title>Emergence of the Ug99 lineage of the wheat stem rust pathogen through somatic hybridization.</title>
        <authorList>
            <person name="Li F."/>
            <person name="Upadhyaya N.M."/>
            <person name="Sperschneider J."/>
            <person name="Matny O."/>
            <person name="Nguyen-Phuc H."/>
            <person name="Mago R."/>
            <person name="Raley C."/>
            <person name="Miller M.E."/>
            <person name="Silverstein K.A.T."/>
            <person name="Henningsen E."/>
            <person name="Hirsch C.D."/>
            <person name="Visser B."/>
            <person name="Pretorius Z.A."/>
            <person name="Steffenson B.J."/>
            <person name="Schwessinger B."/>
            <person name="Dodds P.N."/>
            <person name="Figueroa M."/>
        </authorList>
    </citation>
    <scope>NUCLEOTIDE SEQUENCE [LARGE SCALE GENOMIC DNA]</scope>
    <source>
        <strain evidence="2">21-0</strain>
    </source>
</reference>
<sequence length="100" mass="11850">MTEADSTCDGRYVIAYLEVNSGNIFRIALLYSFEFRIALLPRAIYKNHKPIAQVWFLSATIPYLFLLASRVSPENYRHFSSPSFPLTPYFFFRRFMILFY</sequence>
<feature type="transmembrane region" description="Helical" evidence="1">
    <location>
        <begin position="12"/>
        <end position="33"/>
    </location>
</feature>
<feature type="transmembrane region" description="Helical" evidence="1">
    <location>
        <begin position="54"/>
        <end position="72"/>
    </location>
</feature>
<dbReference type="AlphaFoldDB" id="A0A5B0PG63"/>
<keyword evidence="1" id="KW-0472">Membrane</keyword>
<organism evidence="2 3">
    <name type="scientific">Puccinia graminis f. sp. tritici</name>
    <dbReference type="NCBI Taxonomy" id="56615"/>
    <lineage>
        <taxon>Eukaryota</taxon>
        <taxon>Fungi</taxon>
        <taxon>Dikarya</taxon>
        <taxon>Basidiomycota</taxon>
        <taxon>Pucciniomycotina</taxon>
        <taxon>Pucciniomycetes</taxon>
        <taxon>Pucciniales</taxon>
        <taxon>Pucciniaceae</taxon>
        <taxon>Puccinia</taxon>
    </lineage>
</organism>
<keyword evidence="3" id="KW-1185">Reference proteome</keyword>
<evidence type="ECO:0000313" key="3">
    <source>
        <dbReference type="Proteomes" id="UP000324748"/>
    </source>
</evidence>
<keyword evidence="1" id="KW-0812">Transmembrane</keyword>
<keyword evidence="1" id="KW-1133">Transmembrane helix</keyword>
<accession>A0A5B0PG63</accession>
<comment type="caution">
    <text evidence="2">The sequence shown here is derived from an EMBL/GenBank/DDBJ whole genome shotgun (WGS) entry which is preliminary data.</text>
</comment>